<keyword evidence="4" id="KW-1185">Reference proteome</keyword>
<feature type="domain" description="Activator of Hsp90 ATPase homologue 1/2-like C-terminal" evidence="2">
    <location>
        <begin position="190"/>
        <end position="328"/>
    </location>
</feature>
<proteinExistence type="inferred from homology"/>
<evidence type="ECO:0000313" key="3">
    <source>
        <dbReference type="EMBL" id="GAA3707982.1"/>
    </source>
</evidence>
<dbReference type="InterPro" id="IPR013538">
    <property type="entry name" value="ASHA1/2-like_C"/>
</dbReference>
<name>A0ABP7DR91_9MICC</name>
<protein>
    <recommendedName>
        <fullName evidence="2">Activator of Hsp90 ATPase homologue 1/2-like C-terminal domain-containing protein</fullName>
    </recommendedName>
</protein>
<dbReference type="Proteomes" id="UP001501536">
    <property type="component" value="Unassembled WGS sequence"/>
</dbReference>
<comment type="caution">
    <text evidence="3">The sequence shown here is derived from an EMBL/GenBank/DDBJ whole genome shotgun (WGS) entry which is preliminary data.</text>
</comment>
<accession>A0ABP7DR91</accession>
<dbReference type="Gene3D" id="3.30.530.20">
    <property type="match status" value="2"/>
</dbReference>
<organism evidence="3 4">
    <name type="scientific">Zhihengliuella alba</name>
    <dbReference type="NCBI Taxonomy" id="547018"/>
    <lineage>
        <taxon>Bacteria</taxon>
        <taxon>Bacillati</taxon>
        <taxon>Actinomycetota</taxon>
        <taxon>Actinomycetes</taxon>
        <taxon>Micrococcales</taxon>
        <taxon>Micrococcaceae</taxon>
        <taxon>Zhihengliuella</taxon>
    </lineage>
</organism>
<dbReference type="EMBL" id="BAABCJ010000005">
    <property type="protein sequence ID" value="GAA3707982.1"/>
    <property type="molecule type" value="Genomic_DNA"/>
</dbReference>
<reference evidence="4" key="1">
    <citation type="journal article" date="2019" name="Int. J. Syst. Evol. Microbiol.">
        <title>The Global Catalogue of Microorganisms (GCM) 10K type strain sequencing project: providing services to taxonomists for standard genome sequencing and annotation.</title>
        <authorList>
            <consortium name="The Broad Institute Genomics Platform"/>
            <consortium name="The Broad Institute Genome Sequencing Center for Infectious Disease"/>
            <person name="Wu L."/>
            <person name="Ma J."/>
        </authorList>
    </citation>
    <scope>NUCLEOTIDE SEQUENCE [LARGE SCALE GENOMIC DNA]</scope>
    <source>
        <strain evidence="4">JCM 16961</strain>
    </source>
</reference>
<evidence type="ECO:0000259" key="2">
    <source>
        <dbReference type="Pfam" id="PF08327"/>
    </source>
</evidence>
<dbReference type="InterPro" id="IPR023393">
    <property type="entry name" value="START-like_dom_sf"/>
</dbReference>
<comment type="similarity">
    <text evidence="1">Belongs to the AHA1 family.</text>
</comment>
<feature type="domain" description="Activator of Hsp90 ATPase homologue 1/2-like C-terminal" evidence="2">
    <location>
        <begin position="23"/>
        <end position="159"/>
    </location>
</feature>
<dbReference type="CDD" id="cd07814">
    <property type="entry name" value="SRPBCC_CalC_Aha1-like"/>
    <property type="match status" value="1"/>
</dbReference>
<dbReference type="RefSeq" id="WP_344884398.1">
    <property type="nucleotide sequence ID" value="NZ_BAABCJ010000005.1"/>
</dbReference>
<evidence type="ECO:0000256" key="1">
    <source>
        <dbReference type="ARBA" id="ARBA00006817"/>
    </source>
</evidence>
<gene>
    <name evidence="3" type="ORF">GCM10022377_22270</name>
</gene>
<sequence length="332" mass="36388">MPITAVDKDTDALTLTVTAEFPVPVRRLWDAYMDPRQLEKFWGPPSYPATFTRHDAYPGGLTTYFMTGPEGDTPGGYWEWLSVEAPSSFSVLDGFLGEDGEPNRDMPQIRMEFSFEPTETGSRMTTTSFFASAAELEQLSAMGMEEGMRQAMGQIDDVVADLQAFAAGGVTAAEPLDDTRLRVTRVIRGSVEQVWRAHEDPALVSRWMLGPDGWTMPVCETSVEPGSSYRYEWASDDGAQRFGFAGEVLEAHAPYRLVSTEQMVGAEGIPDAAQMAGVTRNEMTLTPVEDGTLLTLVIVYPDREAREMAVATGMVDGMETSYARLESAVLAA</sequence>
<evidence type="ECO:0000313" key="4">
    <source>
        <dbReference type="Proteomes" id="UP001501536"/>
    </source>
</evidence>
<dbReference type="SUPFAM" id="SSF55961">
    <property type="entry name" value="Bet v1-like"/>
    <property type="match status" value="2"/>
</dbReference>
<dbReference type="Pfam" id="PF08327">
    <property type="entry name" value="AHSA1"/>
    <property type="match status" value="2"/>
</dbReference>